<dbReference type="PANTHER" id="PTHR34846">
    <property type="entry name" value="4-CARBOXYMUCONOLACTONE DECARBOXYLASE FAMILY PROTEIN (AFU_ORTHOLOGUE AFUA_6G11590)"/>
    <property type="match status" value="1"/>
</dbReference>
<feature type="domain" description="Carboxymuconolactone decarboxylase-like" evidence="1">
    <location>
        <begin position="28"/>
        <end position="109"/>
    </location>
</feature>
<dbReference type="InterPro" id="IPR029032">
    <property type="entry name" value="AhpD-like"/>
</dbReference>
<keyword evidence="3" id="KW-1185">Reference proteome</keyword>
<dbReference type="SUPFAM" id="SSF69118">
    <property type="entry name" value="AhpD-like"/>
    <property type="match status" value="1"/>
</dbReference>
<protein>
    <submittedName>
        <fullName evidence="2">Alkylhydroperoxidase AhpD family core domain</fullName>
    </submittedName>
</protein>
<comment type="caution">
    <text evidence="2">The sequence shown here is derived from an EMBL/GenBank/DDBJ whole genome shotgun (WGS) entry which is preliminary data.</text>
</comment>
<evidence type="ECO:0000259" key="1">
    <source>
        <dbReference type="Pfam" id="PF02627"/>
    </source>
</evidence>
<dbReference type="Pfam" id="PF02627">
    <property type="entry name" value="CMD"/>
    <property type="match status" value="1"/>
</dbReference>
<evidence type="ECO:0000313" key="2">
    <source>
        <dbReference type="EMBL" id="PRC92135.1"/>
    </source>
</evidence>
<keyword evidence="2" id="KW-0560">Oxidoreductase</keyword>
<dbReference type="InterPro" id="IPR003779">
    <property type="entry name" value="CMD-like"/>
</dbReference>
<dbReference type="EMBL" id="PUGF01000015">
    <property type="protein sequence ID" value="PRC92135.1"/>
    <property type="molecule type" value="Genomic_DNA"/>
</dbReference>
<dbReference type="GO" id="GO:0051920">
    <property type="term" value="F:peroxiredoxin activity"/>
    <property type="evidence" value="ECO:0007669"/>
    <property type="project" value="InterPro"/>
</dbReference>
<dbReference type="RefSeq" id="WP_105532800.1">
    <property type="nucleotide sequence ID" value="NZ_PUGF01000015.1"/>
</dbReference>
<dbReference type="Proteomes" id="UP000237839">
    <property type="component" value="Unassembled WGS sequence"/>
</dbReference>
<reference evidence="2 3" key="1">
    <citation type="submission" date="2018-02" db="EMBL/GenBank/DDBJ databases">
        <title>Solimicrobium silvestre gen. nov., sp. nov., isolated from alpine forest soil.</title>
        <authorList>
            <person name="Margesin R."/>
            <person name="Albuquerque L."/>
            <person name="Zhang D.-C."/>
            <person name="Froufe H.J.C."/>
            <person name="Severino R."/>
            <person name="Roxo I."/>
            <person name="Egas C."/>
            <person name="Da Costa M.S."/>
        </authorList>
    </citation>
    <scope>NUCLEOTIDE SEQUENCE [LARGE SCALE GENOMIC DNA]</scope>
    <source>
        <strain evidence="2 3">S20-91</strain>
    </source>
</reference>
<accession>A0A2S9GWM9</accession>
<gene>
    <name evidence="2" type="ORF">S2091_3051</name>
</gene>
<organism evidence="2 3">
    <name type="scientific">Solimicrobium silvestre</name>
    <dbReference type="NCBI Taxonomy" id="2099400"/>
    <lineage>
        <taxon>Bacteria</taxon>
        <taxon>Pseudomonadati</taxon>
        <taxon>Pseudomonadota</taxon>
        <taxon>Betaproteobacteria</taxon>
        <taxon>Burkholderiales</taxon>
        <taxon>Oxalobacteraceae</taxon>
        <taxon>Solimicrobium</taxon>
    </lineage>
</organism>
<proteinExistence type="predicted"/>
<evidence type="ECO:0000313" key="3">
    <source>
        <dbReference type="Proteomes" id="UP000237839"/>
    </source>
</evidence>
<dbReference type="PANTHER" id="PTHR34846:SF7">
    <property type="entry name" value="BLL7811 PROTEIN"/>
    <property type="match status" value="1"/>
</dbReference>
<dbReference type="Gene3D" id="1.20.1290.10">
    <property type="entry name" value="AhpD-like"/>
    <property type="match status" value="1"/>
</dbReference>
<dbReference type="AlphaFoldDB" id="A0A2S9GWM9"/>
<dbReference type="OrthoDB" id="9801997at2"/>
<keyword evidence="2" id="KW-0575">Peroxidase</keyword>
<name>A0A2S9GWM9_9BURK</name>
<sequence>MSLTNSTSSPVSNAHNRLSRDGFNDIAPAVNKALYAMGKAIDDSGLEKELSELIKLRASQINGCAFCVQYHLNVARELRIPQTKLDLIAVWQEAGVFSAREMAAFAWTETLTNIAGNGVSESAYAVVKLQFSDAELPFLTAAVTAINSWNRIAVAFNYAPPAPVFSNKIE</sequence>